<dbReference type="GO" id="GO:0001736">
    <property type="term" value="P:establishment of planar polarity"/>
    <property type="evidence" value="ECO:0007669"/>
    <property type="project" value="InterPro"/>
</dbReference>
<name>A0A7R9EN57_9NEOP</name>
<dbReference type="GO" id="GO:0005737">
    <property type="term" value="C:cytoplasm"/>
    <property type="evidence" value="ECO:0007669"/>
    <property type="project" value="TreeGrafter"/>
</dbReference>
<dbReference type="Pfam" id="PF19033">
    <property type="entry name" value="Intu_longin_3"/>
    <property type="match status" value="1"/>
</dbReference>
<sequence>MYFNSTVHLFPYVATYFQYYSFQDQNGQKGSTYDLSDIKQALFTDVGGIIPAKLTAGEHNVLFHYVHLDLTEGILLCPPVDRTVASSGRLAEILNNFRRSCQVIHVLLRNTVHFKKLLAQDVAKCHLNKSLIAIKEHGVLFQCQGETSTKKTAPTFTYWVVGRLFFTPSPREVYVCYHDSAPQNMVEIAFRLNLEEVNPHLCGGRVENHLGKTSPSSPDRDSNLDLPVLSILAQQQPAR</sequence>
<dbReference type="GO" id="GO:0005929">
    <property type="term" value="C:cilium"/>
    <property type="evidence" value="ECO:0007669"/>
    <property type="project" value="TreeGrafter"/>
</dbReference>
<dbReference type="EMBL" id="OD564438">
    <property type="protein sequence ID" value="CAD7438326.1"/>
    <property type="molecule type" value="Genomic_DNA"/>
</dbReference>
<protein>
    <recommendedName>
        <fullName evidence="1">CCZ1/INTU/HPS4 third Longin domain-containing protein</fullName>
    </recommendedName>
</protein>
<dbReference type="GO" id="GO:0016192">
    <property type="term" value="P:vesicle-mediated transport"/>
    <property type="evidence" value="ECO:0007669"/>
    <property type="project" value="InterPro"/>
</dbReference>
<evidence type="ECO:0000259" key="1">
    <source>
        <dbReference type="Pfam" id="PF19033"/>
    </source>
</evidence>
<dbReference type="GO" id="GO:0060271">
    <property type="term" value="P:cilium assembly"/>
    <property type="evidence" value="ECO:0007669"/>
    <property type="project" value="InterPro"/>
</dbReference>
<organism evidence="2">
    <name type="scientific">Timema bartmani</name>
    <dbReference type="NCBI Taxonomy" id="61472"/>
    <lineage>
        <taxon>Eukaryota</taxon>
        <taxon>Metazoa</taxon>
        <taxon>Ecdysozoa</taxon>
        <taxon>Arthropoda</taxon>
        <taxon>Hexapoda</taxon>
        <taxon>Insecta</taxon>
        <taxon>Pterygota</taxon>
        <taxon>Neoptera</taxon>
        <taxon>Polyneoptera</taxon>
        <taxon>Phasmatodea</taxon>
        <taxon>Timematodea</taxon>
        <taxon>Timematoidea</taxon>
        <taxon>Timematidae</taxon>
        <taxon>Timema</taxon>
    </lineage>
</organism>
<dbReference type="InterPro" id="IPR039151">
    <property type="entry name" value="INTU"/>
</dbReference>
<dbReference type="AlphaFoldDB" id="A0A7R9EN57"/>
<evidence type="ECO:0000313" key="2">
    <source>
        <dbReference type="EMBL" id="CAD7438326.1"/>
    </source>
</evidence>
<dbReference type="InterPro" id="IPR043989">
    <property type="entry name" value="CCZ1/INTU/HSP4_longin_3"/>
</dbReference>
<feature type="domain" description="CCZ1/INTU/HPS4 third Longin" evidence="1">
    <location>
        <begin position="60"/>
        <end position="192"/>
    </location>
</feature>
<dbReference type="PANTHER" id="PTHR21082:SF4">
    <property type="entry name" value="PROTEIN INTURNED"/>
    <property type="match status" value="1"/>
</dbReference>
<accession>A0A7R9EN57</accession>
<gene>
    <name evidence="2" type="ORF">TBIB3V08_LOCUS919</name>
</gene>
<dbReference type="PANTHER" id="PTHR21082">
    <property type="entry name" value="PROTEIN INTURNED"/>
    <property type="match status" value="1"/>
</dbReference>
<proteinExistence type="predicted"/>
<reference evidence="2" key="1">
    <citation type="submission" date="2020-11" db="EMBL/GenBank/DDBJ databases">
        <authorList>
            <person name="Tran Van P."/>
        </authorList>
    </citation>
    <scope>NUCLEOTIDE SEQUENCE</scope>
</reference>
<dbReference type="GO" id="GO:0007399">
    <property type="term" value="P:nervous system development"/>
    <property type="evidence" value="ECO:0007669"/>
    <property type="project" value="TreeGrafter"/>
</dbReference>